<evidence type="ECO:0000313" key="1">
    <source>
        <dbReference type="EMBL" id="KAJ1188283.1"/>
    </source>
</evidence>
<dbReference type="Proteomes" id="UP001066276">
    <property type="component" value="Chromosome 3_1"/>
</dbReference>
<dbReference type="AlphaFoldDB" id="A0AAV7UH02"/>
<comment type="caution">
    <text evidence="1">The sequence shown here is derived from an EMBL/GenBank/DDBJ whole genome shotgun (WGS) entry which is preliminary data.</text>
</comment>
<evidence type="ECO:0000313" key="2">
    <source>
        <dbReference type="Proteomes" id="UP001066276"/>
    </source>
</evidence>
<keyword evidence="2" id="KW-1185">Reference proteome</keyword>
<accession>A0AAV7UH02</accession>
<sequence>MPPALTLLDLRLDAVTAVLDTRNGLRPHVGRRCRHLPSLSARSSTHAMGIHRGFQARLLLSAMQSYRIRCLLMDKRMIIRASWRSLARTGSPSHDSDTSS</sequence>
<protein>
    <submittedName>
        <fullName evidence="1">Uncharacterized protein</fullName>
    </submittedName>
</protein>
<reference evidence="1" key="1">
    <citation type="journal article" date="2022" name="bioRxiv">
        <title>Sequencing and chromosome-scale assembly of the giantPleurodeles waltlgenome.</title>
        <authorList>
            <person name="Brown T."/>
            <person name="Elewa A."/>
            <person name="Iarovenko S."/>
            <person name="Subramanian E."/>
            <person name="Araus A.J."/>
            <person name="Petzold A."/>
            <person name="Susuki M."/>
            <person name="Suzuki K.-i.T."/>
            <person name="Hayashi T."/>
            <person name="Toyoda A."/>
            <person name="Oliveira C."/>
            <person name="Osipova E."/>
            <person name="Leigh N.D."/>
            <person name="Simon A."/>
            <person name="Yun M.H."/>
        </authorList>
    </citation>
    <scope>NUCLEOTIDE SEQUENCE</scope>
    <source>
        <strain evidence="1">20211129_DDA</strain>
        <tissue evidence="1">Liver</tissue>
    </source>
</reference>
<proteinExistence type="predicted"/>
<name>A0AAV7UH02_PLEWA</name>
<organism evidence="1 2">
    <name type="scientific">Pleurodeles waltl</name>
    <name type="common">Iberian ribbed newt</name>
    <dbReference type="NCBI Taxonomy" id="8319"/>
    <lineage>
        <taxon>Eukaryota</taxon>
        <taxon>Metazoa</taxon>
        <taxon>Chordata</taxon>
        <taxon>Craniata</taxon>
        <taxon>Vertebrata</taxon>
        <taxon>Euteleostomi</taxon>
        <taxon>Amphibia</taxon>
        <taxon>Batrachia</taxon>
        <taxon>Caudata</taxon>
        <taxon>Salamandroidea</taxon>
        <taxon>Salamandridae</taxon>
        <taxon>Pleurodelinae</taxon>
        <taxon>Pleurodeles</taxon>
    </lineage>
</organism>
<gene>
    <name evidence="1" type="ORF">NDU88_005045</name>
</gene>
<dbReference type="EMBL" id="JANPWB010000005">
    <property type="protein sequence ID" value="KAJ1188283.1"/>
    <property type="molecule type" value="Genomic_DNA"/>
</dbReference>